<proteinExistence type="predicted"/>
<keyword evidence="2 5" id="KW-0812">Transmembrane</keyword>
<evidence type="ECO:0000259" key="6">
    <source>
        <dbReference type="PROSITE" id="PS50850"/>
    </source>
</evidence>
<feature type="transmembrane region" description="Helical" evidence="5">
    <location>
        <begin position="280"/>
        <end position="297"/>
    </location>
</feature>
<dbReference type="PANTHER" id="PTHR23542:SF1">
    <property type="entry name" value="MAJOR FACILITATOR SUPERFAMILY (MFS) PROFILE DOMAIN-CONTAINING PROTEIN"/>
    <property type="match status" value="1"/>
</dbReference>
<dbReference type="RefSeq" id="WP_039209071.1">
    <property type="nucleotide sequence ID" value="NZ_JTJZ01000018.1"/>
</dbReference>
<dbReference type="OrthoDB" id="9180256at2"/>
<dbReference type="SUPFAM" id="SSF103473">
    <property type="entry name" value="MFS general substrate transporter"/>
    <property type="match status" value="1"/>
</dbReference>
<feature type="domain" description="Major facilitator superfamily (MFS) profile" evidence="6">
    <location>
        <begin position="214"/>
        <end position="413"/>
    </location>
</feature>
<dbReference type="Pfam" id="PF07690">
    <property type="entry name" value="MFS_1"/>
    <property type="match status" value="1"/>
</dbReference>
<dbReference type="InterPro" id="IPR020846">
    <property type="entry name" value="MFS_dom"/>
</dbReference>
<comment type="caution">
    <text evidence="7">The sequence shown here is derived from an EMBL/GenBank/DDBJ whole genome shotgun (WGS) entry which is preliminary data.</text>
</comment>
<dbReference type="EMBL" id="JTJZ01000018">
    <property type="protein sequence ID" value="KHS52692.1"/>
    <property type="molecule type" value="Genomic_DNA"/>
</dbReference>
<feature type="transmembrane region" description="Helical" evidence="5">
    <location>
        <begin position="337"/>
        <end position="357"/>
    </location>
</feature>
<sequence>MFNNYREILSLPGALKFSLAGLVARMPIAVLGLGIVLFIQGVTGSYGMAGIVSAVYMIVQALAGPGIARLVDRLGQAKVMVPIVITHLIALALLIVSVYQEWWTGFVFAFAGIGGATVGSVGSLVRSRWSHIVDSPKKLQTAFSWESVADELMFVSGPVLATVLATAVWPPAGIILSMVTVGVGSLLLYIQKSTEPPPVERTAEAKGHVFSNPGIFAIIIVNIFLGVNFGAIDVIAVAFADELGVKSTAGVLLSCLALGSLISGALYGARNWQAAVHHRFGVAVSALAVGACLMLLANSMVTYGIILVVVGSAIAPSLIGANSVIEQLAPPRRLTEAFAWLGTSLGFGVAFGSAVAGNIIDAFDAKTAMLLPAGCAVLGAIIALSLLKLLNPRRSSHEARLEKDRRREKVVEA</sequence>
<keyword evidence="4 5" id="KW-0472">Membrane</keyword>
<gene>
    <name evidence="7" type="ORF">AE0388_1675</name>
</gene>
<feature type="transmembrane region" description="Helical" evidence="5">
    <location>
        <begin position="46"/>
        <end position="67"/>
    </location>
</feature>
<keyword evidence="3 5" id="KW-1133">Transmembrane helix</keyword>
<feature type="transmembrane region" description="Helical" evidence="5">
    <location>
        <begin position="79"/>
        <end position="99"/>
    </location>
</feature>
<reference evidence="7 8" key="1">
    <citation type="submission" date="2014-11" db="EMBL/GenBank/DDBJ databases">
        <title>Draft Genome Sequence of Brevibacterium linens AE038-8.</title>
        <authorList>
            <person name="Maizel D."/>
            <person name="Utturkar S.M."/>
            <person name="Brown S.D."/>
            <person name="Ferrero M."/>
            <person name="Rosen B.P."/>
        </authorList>
    </citation>
    <scope>NUCLEOTIDE SEQUENCE [LARGE SCALE GENOMIC DNA]</scope>
    <source>
        <strain evidence="7 8">AE038-8</strain>
    </source>
</reference>
<dbReference type="PANTHER" id="PTHR23542">
    <property type="match status" value="1"/>
</dbReference>
<feature type="transmembrane region" description="Helical" evidence="5">
    <location>
        <begin position="20"/>
        <end position="40"/>
    </location>
</feature>
<comment type="subcellular location">
    <subcellularLocation>
        <location evidence="1">Cell membrane</location>
        <topology evidence="1">Multi-pass membrane protein</topology>
    </subcellularLocation>
</comment>
<dbReference type="PATRIC" id="fig|1703.6.peg.1562"/>
<name>A0A0B9APE4_BRELN</name>
<dbReference type="Gene3D" id="1.20.1250.20">
    <property type="entry name" value="MFS general substrate transporter like domains"/>
    <property type="match status" value="1"/>
</dbReference>
<dbReference type="PROSITE" id="PS50850">
    <property type="entry name" value="MFS"/>
    <property type="match status" value="1"/>
</dbReference>
<dbReference type="InterPro" id="IPR011701">
    <property type="entry name" value="MFS"/>
</dbReference>
<accession>A0A0B9APE4</accession>
<protein>
    <submittedName>
        <fullName evidence="7">Major facilitator superfamily MFS_1</fullName>
    </submittedName>
</protein>
<evidence type="ECO:0000313" key="8">
    <source>
        <dbReference type="Proteomes" id="UP000031488"/>
    </source>
</evidence>
<organism evidence="7 8">
    <name type="scientific">Brevibacterium linens</name>
    <dbReference type="NCBI Taxonomy" id="1703"/>
    <lineage>
        <taxon>Bacteria</taxon>
        <taxon>Bacillati</taxon>
        <taxon>Actinomycetota</taxon>
        <taxon>Actinomycetes</taxon>
        <taxon>Micrococcales</taxon>
        <taxon>Brevibacteriaceae</taxon>
        <taxon>Brevibacterium</taxon>
    </lineage>
</organism>
<feature type="transmembrane region" description="Helical" evidence="5">
    <location>
        <begin position="369"/>
        <end position="390"/>
    </location>
</feature>
<dbReference type="STRING" id="1703.BLSMQ_0476"/>
<dbReference type="Proteomes" id="UP000031488">
    <property type="component" value="Unassembled WGS sequence"/>
</dbReference>
<dbReference type="GO" id="GO:0022857">
    <property type="term" value="F:transmembrane transporter activity"/>
    <property type="evidence" value="ECO:0007669"/>
    <property type="project" value="InterPro"/>
</dbReference>
<evidence type="ECO:0000256" key="1">
    <source>
        <dbReference type="ARBA" id="ARBA00004651"/>
    </source>
</evidence>
<feature type="transmembrane region" description="Helical" evidence="5">
    <location>
        <begin position="303"/>
        <end position="325"/>
    </location>
</feature>
<feature type="transmembrane region" description="Helical" evidence="5">
    <location>
        <begin position="105"/>
        <end position="127"/>
    </location>
</feature>
<feature type="transmembrane region" description="Helical" evidence="5">
    <location>
        <begin position="215"/>
        <end position="239"/>
    </location>
</feature>
<evidence type="ECO:0000256" key="4">
    <source>
        <dbReference type="ARBA" id="ARBA00023136"/>
    </source>
</evidence>
<feature type="transmembrane region" description="Helical" evidence="5">
    <location>
        <begin position="174"/>
        <end position="191"/>
    </location>
</feature>
<keyword evidence="8" id="KW-1185">Reference proteome</keyword>
<dbReference type="InterPro" id="IPR036259">
    <property type="entry name" value="MFS_trans_sf"/>
</dbReference>
<evidence type="ECO:0000256" key="5">
    <source>
        <dbReference type="SAM" id="Phobius"/>
    </source>
</evidence>
<evidence type="ECO:0000313" key="7">
    <source>
        <dbReference type="EMBL" id="KHS52692.1"/>
    </source>
</evidence>
<dbReference type="GO" id="GO:0005886">
    <property type="term" value="C:plasma membrane"/>
    <property type="evidence" value="ECO:0007669"/>
    <property type="project" value="UniProtKB-SubCell"/>
</dbReference>
<evidence type="ECO:0000256" key="2">
    <source>
        <dbReference type="ARBA" id="ARBA00022692"/>
    </source>
</evidence>
<dbReference type="AlphaFoldDB" id="A0A0B9APE4"/>
<feature type="transmembrane region" description="Helical" evidence="5">
    <location>
        <begin position="251"/>
        <end position="268"/>
    </location>
</feature>
<evidence type="ECO:0000256" key="3">
    <source>
        <dbReference type="ARBA" id="ARBA00022989"/>
    </source>
</evidence>